<protein>
    <submittedName>
        <fullName evidence="3">Uncharacterized protein</fullName>
    </submittedName>
</protein>
<evidence type="ECO:0000313" key="2">
    <source>
        <dbReference type="Proteomes" id="UP000046392"/>
    </source>
</evidence>
<keyword evidence="1" id="KW-0812">Transmembrane</keyword>
<sequence length="145" mass="15992">MIKTVSKDPVPSNGGSKTQCTVEIAKSKTNTTKDLTTTAFKTSISNESSGEKIKDKPYSFNITYFPEYTPTFPNNNNIKTVEVKENSDEITDIIIVAIIFTFITVLVIVGCLLCKKKSKKGIMVETATLTGTETELDDIKINENK</sequence>
<accession>A0A0N5B301</accession>
<evidence type="ECO:0000256" key="1">
    <source>
        <dbReference type="SAM" id="Phobius"/>
    </source>
</evidence>
<keyword evidence="1" id="KW-1133">Transmembrane helix</keyword>
<reference evidence="3" key="1">
    <citation type="submission" date="2017-02" db="UniProtKB">
        <authorList>
            <consortium name="WormBaseParasite"/>
        </authorList>
    </citation>
    <scope>IDENTIFICATION</scope>
</reference>
<proteinExistence type="predicted"/>
<keyword evidence="1" id="KW-0472">Membrane</keyword>
<dbReference type="Proteomes" id="UP000046392">
    <property type="component" value="Unplaced"/>
</dbReference>
<evidence type="ECO:0000313" key="3">
    <source>
        <dbReference type="WBParaSite" id="SPAL_0000045200.1"/>
    </source>
</evidence>
<dbReference type="AlphaFoldDB" id="A0A0N5B301"/>
<organism evidence="2 3">
    <name type="scientific">Strongyloides papillosus</name>
    <name type="common">Intestinal threadworm</name>
    <dbReference type="NCBI Taxonomy" id="174720"/>
    <lineage>
        <taxon>Eukaryota</taxon>
        <taxon>Metazoa</taxon>
        <taxon>Ecdysozoa</taxon>
        <taxon>Nematoda</taxon>
        <taxon>Chromadorea</taxon>
        <taxon>Rhabditida</taxon>
        <taxon>Tylenchina</taxon>
        <taxon>Panagrolaimomorpha</taxon>
        <taxon>Strongyloidoidea</taxon>
        <taxon>Strongyloididae</taxon>
        <taxon>Strongyloides</taxon>
    </lineage>
</organism>
<feature type="transmembrane region" description="Helical" evidence="1">
    <location>
        <begin position="93"/>
        <end position="114"/>
    </location>
</feature>
<dbReference type="WBParaSite" id="SPAL_0000045200.1">
    <property type="protein sequence ID" value="SPAL_0000045200.1"/>
    <property type="gene ID" value="SPAL_0000045200"/>
</dbReference>
<name>A0A0N5B301_STREA</name>
<keyword evidence="2" id="KW-1185">Reference proteome</keyword>